<name>A0ABS7J9H0_9SPHN</name>
<keyword evidence="2" id="KW-1185">Reference proteome</keyword>
<dbReference type="RefSeq" id="WP_221560372.1">
    <property type="nucleotide sequence ID" value="NZ_JAIGNO010000016.1"/>
</dbReference>
<evidence type="ECO:0000313" key="1">
    <source>
        <dbReference type="EMBL" id="MBX7483965.1"/>
    </source>
</evidence>
<gene>
    <name evidence="1" type="ORF">K3174_15650</name>
</gene>
<organism evidence="1 2">
    <name type="scientific">Qipengyuania qiaonensis</name>
    <dbReference type="NCBI Taxonomy" id="2867240"/>
    <lineage>
        <taxon>Bacteria</taxon>
        <taxon>Pseudomonadati</taxon>
        <taxon>Pseudomonadota</taxon>
        <taxon>Alphaproteobacteria</taxon>
        <taxon>Sphingomonadales</taxon>
        <taxon>Erythrobacteraceae</taxon>
        <taxon>Qipengyuania</taxon>
    </lineage>
</organism>
<dbReference type="EMBL" id="JAIGNO010000016">
    <property type="protein sequence ID" value="MBX7483965.1"/>
    <property type="molecule type" value="Genomic_DNA"/>
</dbReference>
<dbReference type="Proteomes" id="UP000755104">
    <property type="component" value="Unassembled WGS sequence"/>
</dbReference>
<evidence type="ECO:0000313" key="2">
    <source>
        <dbReference type="Proteomes" id="UP000755104"/>
    </source>
</evidence>
<sequence>MSSEVEQNDLDIQRVLRAEIRHLRIRQEVEIALIHAYYAMKMGEPVRSQTTLEQQAELLASSPLFDDQWYEKAYLHNGQGGMVATQHYIRAGSFEGLNPGPDFDTMAYYWANPDVAKAGWPALVHYIQFGKSEGRPLE</sequence>
<proteinExistence type="predicted"/>
<reference evidence="1 2" key="1">
    <citation type="submission" date="2021-08" db="EMBL/GenBank/DDBJ databases">
        <title>Comparative Genomics Analysis of the Genus Qipengyuania Reveals Extensive Genetic Diversity and Metabolic Versatility, Including the Description of Fifteen Novel Species.</title>
        <authorList>
            <person name="Liu Y."/>
        </authorList>
    </citation>
    <scope>NUCLEOTIDE SEQUENCE [LARGE SCALE GENOMIC DNA]</scope>
    <source>
        <strain evidence="1 2">6D47A</strain>
    </source>
</reference>
<comment type="caution">
    <text evidence="1">The sequence shown here is derived from an EMBL/GenBank/DDBJ whole genome shotgun (WGS) entry which is preliminary data.</text>
</comment>
<protein>
    <submittedName>
        <fullName evidence="1">Uncharacterized protein</fullName>
    </submittedName>
</protein>
<accession>A0ABS7J9H0</accession>